<name>A0A7I8D774_9BACL</name>
<gene>
    <name evidence="15" type="primary">xerD_1</name>
    <name evidence="11" type="synonym">xerC</name>
    <name evidence="15" type="ORF">skT53_02370</name>
</gene>
<keyword evidence="7 11" id="KW-0229">DNA integration</keyword>
<feature type="active site" evidence="11">
    <location>
        <position position="172"/>
    </location>
</feature>
<dbReference type="PANTHER" id="PTHR30349">
    <property type="entry name" value="PHAGE INTEGRASE-RELATED"/>
    <property type="match status" value="1"/>
</dbReference>
<proteinExistence type="inferred from homology"/>
<dbReference type="CDD" id="cd00798">
    <property type="entry name" value="INT_XerDC_C"/>
    <property type="match status" value="1"/>
</dbReference>
<dbReference type="GO" id="GO:0007059">
    <property type="term" value="P:chromosome segregation"/>
    <property type="evidence" value="ECO:0007669"/>
    <property type="project" value="UniProtKB-UniRule"/>
</dbReference>
<comment type="similarity">
    <text evidence="3">Belongs to the 'phage' integrase family. XerD subfamily.</text>
</comment>
<evidence type="ECO:0000256" key="11">
    <source>
        <dbReference type="HAMAP-Rule" id="MF_01808"/>
    </source>
</evidence>
<dbReference type="InterPro" id="IPR044068">
    <property type="entry name" value="CB"/>
</dbReference>
<feature type="active site" evidence="11">
    <location>
        <position position="249"/>
    </location>
</feature>
<evidence type="ECO:0000259" key="14">
    <source>
        <dbReference type="PROSITE" id="PS51900"/>
    </source>
</evidence>
<dbReference type="AlphaFoldDB" id="A0A7I8D774"/>
<evidence type="ECO:0000256" key="5">
    <source>
        <dbReference type="ARBA" id="ARBA00022618"/>
    </source>
</evidence>
<dbReference type="SUPFAM" id="SSF56349">
    <property type="entry name" value="DNA breaking-rejoining enzymes"/>
    <property type="match status" value="1"/>
</dbReference>
<dbReference type="RefSeq" id="WP_200759395.1">
    <property type="nucleotide sequence ID" value="NZ_AP023366.1"/>
</dbReference>
<evidence type="ECO:0000313" key="15">
    <source>
        <dbReference type="EMBL" id="BCJ85252.1"/>
    </source>
</evidence>
<feature type="active site" evidence="11">
    <location>
        <position position="148"/>
    </location>
</feature>
<dbReference type="InterPro" id="IPR050090">
    <property type="entry name" value="Tyrosine_recombinase_XerCD"/>
</dbReference>
<protein>
    <recommendedName>
        <fullName evidence="11 12">Tyrosine recombinase XerC</fullName>
    </recommendedName>
</protein>
<dbReference type="Gene3D" id="1.10.150.130">
    <property type="match status" value="1"/>
</dbReference>
<keyword evidence="6 11" id="KW-0159">Chromosome partition</keyword>
<feature type="active site" evidence="11">
    <location>
        <position position="275"/>
    </location>
</feature>
<dbReference type="InterPro" id="IPR011931">
    <property type="entry name" value="Recomb_XerC"/>
</dbReference>
<evidence type="ECO:0000256" key="3">
    <source>
        <dbReference type="ARBA" id="ARBA00010450"/>
    </source>
</evidence>
<organism evidence="15 16">
    <name type="scientific">Effusibacillus dendaii</name>
    <dbReference type="NCBI Taxonomy" id="2743772"/>
    <lineage>
        <taxon>Bacteria</taxon>
        <taxon>Bacillati</taxon>
        <taxon>Bacillota</taxon>
        <taxon>Bacilli</taxon>
        <taxon>Bacillales</taxon>
        <taxon>Alicyclobacillaceae</taxon>
        <taxon>Effusibacillus</taxon>
    </lineage>
</organism>
<evidence type="ECO:0000256" key="2">
    <source>
        <dbReference type="ARBA" id="ARBA00006657"/>
    </source>
</evidence>
<dbReference type="Proteomes" id="UP000593802">
    <property type="component" value="Chromosome"/>
</dbReference>
<evidence type="ECO:0000256" key="6">
    <source>
        <dbReference type="ARBA" id="ARBA00022829"/>
    </source>
</evidence>
<comment type="function">
    <text evidence="11">Site-specific tyrosine recombinase, which acts by catalyzing the cutting and rejoining of the recombining DNA molecules. The XerC-XerD complex is essential to convert dimers of the bacterial chromosome into monomers to permit their segregation at cell division. It also contributes to the segregational stability of plasmids.</text>
</comment>
<evidence type="ECO:0000256" key="9">
    <source>
        <dbReference type="ARBA" id="ARBA00023172"/>
    </source>
</evidence>
<keyword evidence="9 11" id="KW-0233">DNA recombination</keyword>
<evidence type="ECO:0000256" key="1">
    <source>
        <dbReference type="ARBA" id="ARBA00004496"/>
    </source>
</evidence>
<dbReference type="NCBIfam" id="TIGR02224">
    <property type="entry name" value="recomb_XerC"/>
    <property type="match status" value="1"/>
</dbReference>
<dbReference type="InterPro" id="IPR013762">
    <property type="entry name" value="Integrase-like_cat_sf"/>
</dbReference>
<keyword evidence="5 11" id="KW-0132">Cell division</keyword>
<accession>A0A7I8D774</accession>
<dbReference type="Gene3D" id="1.10.443.10">
    <property type="entry name" value="Intergrase catalytic core"/>
    <property type="match status" value="1"/>
</dbReference>
<dbReference type="InterPro" id="IPR002104">
    <property type="entry name" value="Integrase_catalytic"/>
</dbReference>
<dbReference type="InterPro" id="IPR023009">
    <property type="entry name" value="Tyrosine_recombinase_XerC/XerD"/>
</dbReference>
<dbReference type="PROSITE" id="PS51900">
    <property type="entry name" value="CB"/>
    <property type="match status" value="1"/>
</dbReference>
<sequence length="303" mass="34435">MNSQQAIDLFLEYLRIEKNASAYTVDSYQSDLQQFCEFLEKEGIQSLQQVTHVIIRTFLSQLHYAKAARKTIARKVSCLRSFYRFLMREGIVDHNPAKSVSTPKLEKRTPKFLYIEEAKRLVEAPSLSDPLGIRDRAILETLYATGIRVSECMGLSVGDVDLSLGTARVFGKGARERIVLLGQQACDAIRMYLEKSRPQLLAEADTQTSGETDALFLNYRGQPLNVRSVRRIVDKYVNQLAVQYQISPHALRHTFATHMLDEGADLRVIQELLGHVSLSSTQVYTHTTKEKLLRVYMNAHPRA</sequence>
<comment type="subcellular location">
    <subcellularLocation>
        <location evidence="1 11">Cytoplasm</location>
    </subcellularLocation>
</comment>
<dbReference type="GO" id="GO:0003677">
    <property type="term" value="F:DNA binding"/>
    <property type="evidence" value="ECO:0007669"/>
    <property type="project" value="UniProtKB-UniRule"/>
</dbReference>
<dbReference type="EMBL" id="AP023366">
    <property type="protein sequence ID" value="BCJ85252.1"/>
    <property type="molecule type" value="Genomic_DNA"/>
</dbReference>
<dbReference type="GO" id="GO:0006313">
    <property type="term" value="P:DNA transposition"/>
    <property type="evidence" value="ECO:0007669"/>
    <property type="project" value="UniProtKB-UniRule"/>
</dbReference>
<dbReference type="GO" id="GO:0005737">
    <property type="term" value="C:cytoplasm"/>
    <property type="evidence" value="ECO:0007669"/>
    <property type="project" value="UniProtKB-SubCell"/>
</dbReference>
<dbReference type="NCBIfam" id="NF040815">
    <property type="entry name" value="recomb_XerA_Arch"/>
    <property type="match status" value="1"/>
</dbReference>
<dbReference type="GO" id="GO:0009037">
    <property type="term" value="F:tyrosine-based site-specific recombinase activity"/>
    <property type="evidence" value="ECO:0007669"/>
    <property type="project" value="UniProtKB-UniRule"/>
</dbReference>
<evidence type="ECO:0000256" key="8">
    <source>
        <dbReference type="ARBA" id="ARBA00023125"/>
    </source>
</evidence>
<dbReference type="InterPro" id="IPR010998">
    <property type="entry name" value="Integrase_recombinase_N"/>
</dbReference>
<evidence type="ECO:0000313" key="16">
    <source>
        <dbReference type="Proteomes" id="UP000593802"/>
    </source>
</evidence>
<evidence type="ECO:0000259" key="13">
    <source>
        <dbReference type="PROSITE" id="PS51898"/>
    </source>
</evidence>
<dbReference type="NCBIfam" id="TIGR02225">
    <property type="entry name" value="recomb_XerD"/>
    <property type="match status" value="1"/>
</dbReference>
<keyword evidence="10 11" id="KW-0131">Cell cycle</keyword>
<dbReference type="PANTHER" id="PTHR30349:SF77">
    <property type="entry name" value="TYROSINE RECOMBINASE XERC"/>
    <property type="match status" value="1"/>
</dbReference>
<dbReference type="InterPro" id="IPR011010">
    <property type="entry name" value="DNA_brk_join_enz"/>
</dbReference>
<evidence type="ECO:0000256" key="4">
    <source>
        <dbReference type="ARBA" id="ARBA00022490"/>
    </source>
</evidence>
<dbReference type="PROSITE" id="PS51898">
    <property type="entry name" value="TYR_RECOMBINASE"/>
    <property type="match status" value="1"/>
</dbReference>
<keyword evidence="8 11" id="KW-0238">DNA-binding</keyword>
<dbReference type="Pfam" id="PF02899">
    <property type="entry name" value="Phage_int_SAM_1"/>
    <property type="match status" value="1"/>
</dbReference>
<feature type="active site" evidence="11">
    <location>
        <position position="252"/>
    </location>
</feature>
<evidence type="ECO:0000256" key="10">
    <source>
        <dbReference type="ARBA" id="ARBA00023306"/>
    </source>
</evidence>
<dbReference type="NCBIfam" id="NF001399">
    <property type="entry name" value="PRK00283.1"/>
    <property type="match status" value="1"/>
</dbReference>
<keyword evidence="16" id="KW-1185">Reference proteome</keyword>
<dbReference type="Pfam" id="PF00589">
    <property type="entry name" value="Phage_integrase"/>
    <property type="match status" value="1"/>
</dbReference>
<feature type="domain" description="Tyr recombinase" evidence="13">
    <location>
        <begin position="108"/>
        <end position="297"/>
    </location>
</feature>
<dbReference type="HAMAP" id="MF_01808">
    <property type="entry name" value="Recomb_XerC_XerD"/>
    <property type="match status" value="1"/>
</dbReference>
<comment type="similarity">
    <text evidence="2 11">Belongs to the 'phage' integrase family. XerC subfamily.</text>
</comment>
<comment type="subunit">
    <text evidence="11">Forms a cyclic heterotetrameric complex composed of two molecules of XerC and two molecules of XerD.</text>
</comment>
<dbReference type="InterPro" id="IPR004107">
    <property type="entry name" value="Integrase_SAM-like_N"/>
</dbReference>
<evidence type="ECO:0000256" key="12">
    <source>
        <dbReference type="NCBIfam" id="TIGR02224"/>
    </source>
</evidence>
<keyword evidence="4 11" id="KW-0963">Cytoplasm</keyword>
<dbReference type="KEGG" id="eff:skT53_02370"/>
<feature type="domain" description="Core-binding (CB)" evidence="14">
    <location>
        <begin position="1"/>
        <end position="87"/>
    </location>
</feature>
<feature type="active site" description="O-(3'-phospho-DNA)-tyrosine intermediate" evidence="11">
    <location>
        <position position="284"/>
    </location>
</feature>
<dbReference type="GO" id="GO:0051301">
    <property type="term" value="P:cell division"/>
    <property type="evidence" value="ECO:0007669"/>
    <property type="project" value="UniProtKB-UniRule"/>
</dbReference>
<reference evidence="15 16" key="1">
    <citation type="submission" date="2020-08" db="EMBL/GenBank/DDBJ databases">
        <title>Complete Genome Sequence of Effusibacillus dendaii Strain skT53, Isolated from Farmland soil.</title>
        <authorList>
            <person name="Konishi T."/>
            <person name="Kawasaki H."/>
        </authorList>
    </citation>
    <scope>NUCLEOTIDE SEQUENCE [LARGE SCALE GENOMIC DNA]</scope>
    <source>
        <strain evidence="16">skT53</strain>
    </source>
</reference>
<evidence type="ECO:0000256" key="7">
    <source>
        <dbReference type="ARBA" id="ARBA00022908"/>
    </source>
</evidence>
<dbReference type="InterPro" id="IPR011932">
    <property type="entry name" value="Recomb_XerD"/>
</dbReference>